<organism evidence="1 3">
    <name type="scientific">Aquisalinus luteolus</name>
    <dbReference type="NCBI Taxonomy" id="1566827"/>
    <lineage>
        <taxon>Bacteria</taxon>
        <taxon>Pseudomonadati</taxon>
        <taxon>Pseudomonadota</taxon>
        <taxon>Alphaproteobacteria</taxon>
        <taxon>Parvularculales</taxon>
        <taxon>Parvularculaceae</taxon>
        <taxon>Aquisalinus</taxon>
    </lineage>
</organism>
<dbReference type="Proteomes" id="UP000621856">
    <property type="component" value="Unassembled WGS sequence"/>
</dbReference>
<reference evidence="2 4" key="2">
    <citation type="submission" date="2020-02" db="EMBL/GenBank/DDBJ databases">
        <title>Genome sequence of Parvularcula flava strain NH6-79.</title>
        <authorList>
            <person name="Abdul Karim M.H."/>
            <person name="Lam M.Q."/>
            <person name="Chen S.J."/>
            <person name="Yahya A."/>
            <person name="Shahir S."/>
            <person name="Shamsir M.S."/>
            <person name="Chong C.S."/>
        </authorList>
    </citation>
    <scope>NUCLEOTIDE SEQUENCE [LARGE SCALE GENOMIC DNA]</scope>
    <source>
        <strain evidence="2 4">NH6-79</strain>
    </source>
</reference>
<comment type="caution">
    <text evidence="1">The sequence shown here is derived from an EMBL/GenBank/DDBJ whole genome shotgun (WGS) entry which is preliminary data.</text>
</comment>
<evidence type="ECO:0000313" key="2">
    <source>
        <dbReference type="EMBL" id="NHK26912.1"/>
    </source>
</evidence>
<evidence type="ECO:0000313" key="1">
    <source>
        <dbReference type="EMBL" id="GGH93791.1"/>
    </source>
</evidence>
<dbReference type="EMBL" id="BMGZ01000001">
    <property type="protein sequence ID" value="GGH93791.1"/>
    <property type="molecule type" value="Genomic_DNA"/>
</dbReference>
<reference evidence="1" key="3">
    <citation type="submission" date="2020-09" db="EMBL/GenBank/DDBJ databases">
        <authorList>
            <person name="Sun Q."/>
            <person name="Zhou Y."/>
        </authorList>
    </citation>
    <scope>NUCLEOTIDE SEQUENCE</scope>
    <source>
        <strain evidence="1">CGMCC 1.14984</strain>
    </source>
</reference>
<dbReference type="EMBL" id="VCJR02000001">
    <property type="protein sequence ID" value="NHK26912.1"/>
    <property type="molecule type" value="Genomic_DNA"/>
</dbReference>
<evidence type="ECO:0000313" key="4">
    <source>
        <dbReference type="Proteomes" id="UP000818603"/>
    </source>
</evidence>
<name>A0A8J3A0N6_9PROT</name>
<dbReference type="InterPro" id="IPR045617">
    <property type="entry name" value="DUF6445"/>
</dbReference>
<dbReference type="AlphaFoldDB" id="A0A8J3A0N6"/>
<evidence type="ECO:0000313" key="3">
    <source>
        <dbReference type="Proteomes" id="UP000621856"/>
    </source>
</evidence>
<accession>A0A8J3A0N6</accession>
<gene>
    <name evidence="2" type="ORF">FF098_003190</name>
    <name evidence="1" type="ORF">GCM10011355_06460</name>
</gene>
<reference evidence="1" key="1">
    <citation type="journal article" date="2014" name="Int. J. Syst. Evol. Microbiol.">
        <title>Complete genome sequence of Corynebacterium casei LMG S-19264T (=DSM 44701T), isolated from a smear-ripened cheese.</title>
        <authorList>
            <consortium name="US DOE Joint Genome Institute (JGI-PGF)"/>
            <person name="Walter F."/>
            <person name="Albersmeier A."/>
            <person name="Kalinowski J."/>
            <person name="Ruckert C."/>
        </authorList>
    </citation>
    <scope>NUCLEOTIDE SEQUENCE</scope>
    <source>
        <strain evidence="1">CGMCC 1.14984</strain>
    </source>
</reference>
<proteinExistence type="predicted"/>
<dbReference type="Proteomes" id="UP000818603">
    <property type="component" value="Unassembled WGS sequence"/>
</dbReference>
<protein>
    <submittedName>
        <fullName evidence="1">Uncharacterized protein</fullName>
    </submittedName>
</protein>
<keyword evidence="4" id="KW-1185">Reference proteome</keyword>
<dbReference type="RefSeq" id="WP_155137271.1">
    <property type="nucleotide sequence ID" value="NZ_BMGZ01000001.1"/>
</dbReference>
<dbReference type="Pfam" id="PF20043">
    <property type="entry name" value="DUF6445"/>
    <property type="match status" value="1"/>
</dbReference>
<sequence>MDIYNQHPDFKCHVSSVGSEGEPVVVVDNFLEDSDALVESAERLEDWPIRSPFYPGVRAPAGEKYRQTVKQILGPVIYDVFGRHKEPEVEQCAYSLVTTPPDQLVPFQRMPHYDGTYPNSIAVLHYIARNEAGGTGFFRHVQTGFETVTSRRAPSYRGTVEAQVRHYGPPPQEYMKQSNPFFERIAGWDGIFNRVLMYRGNTLHSGLIPDWFRFPQNPRKGRLTMNALVTV</sequence>